<evidence type="ECO:0000313" key="3">
    <source>
        <dbReference type="EMBL" id="KAJ8536677.1"/>
    </source>
</evidence>
<dbReference type="InterPro" id="IPR004882">
    <property type="entry name" value="Luc7-rel"/>
</dbReference>
<protein>
    <submittedName>
        <fullName evidence="3">Uncharacterized protein</fullName>
    </submittedName>
</protein>
<gene>
    <name evidence="3" type="ORF">K7X08_035078</name>
</gene>
<dbReference type="AlphaFoldDB" id="A0A9Q1LGI9"/>
<comment type="similarity">
    <text evidence="1">Belongs to the Luc7 family.</text>
</comment>
<dbReference type="PANTHER" id="PTHR12375">
    <property type="entry name" value="RNA-BINDING PROTEIN LUC7-RELATED"/>
    <property type="match status" value="1"/>
</dbReference>
<comment type="caution">
    <text evidence="3">The sequence shown here is derived from an EMBL/GenBank/DDBJ whole genome shotgun (WGS) entry which is preliminary data.</text>
</comment>
<accession>A0A9Q1LGI9</accession>
<keyword evidence="4" id="KW-1185">Reference proteome</keyword>
<name>A0A9Q1LGI9_9SOLA</name>
<dbReference type="GO" id="GO:0003729">
    <property type="term" value="F:mRNA binding"/>
    <property type="evidence" value="ECO:0007669"/>
    <property type="project" value="InterPro"/>
</dbReference>
<dbReference type="GO" id="GO:0006376">
    <property type="term" value="P:mRNA splice site recognition"/>
    <property type="evidence" value="ECO:0007669"/>
    <property type="project" value="InterPro"/>
</dbReference>
<feature type="compositionally biased region" description="Basic residues" evidence="2">
    <location>
        <begin position="232"/>
        <end position="247"/>
    </location>
</feature>
<evidence type="ECO:0000313" key="4">
    <source>
        <dbReference type="Proteomes" id="UP001152561"/>
    </source>
</evidence>
<dbReference type="GO" id="GO:0005685">
    <property type="term" value="C:U1 snRNP"/>
    <property type="evidence" value="ECO:0007669"/>
    <property type="project" value="InterPro"/>
</dbReference>
<evidence type="ECO:0000256" key="1">
    <source>
        <dbReference type="ARBA" id="ARBA00005655"/>
    </source>
</evidence>
<dbReference type="OrthoDB" id="10266921at2759"/>
<evidence type="ECO:0000256" key="2">
    <source>
        <dbReference type="SAM" id="MobiDB-lite"/>
    </source>
</evidence>
<dbReference type="EMBL" id="JAJAGQ010000018">
    <property type="protein sequence ID" value="KAJ8536677.1"/>
    <property type="molecule type" value="Genomic_DNA"/>
</dbReference>
<dbReference type="Pfam" id="PF03194">
    <property type="entry name" value="LUC7"/>
    <property type="match status" value="1"/>
</dbReference>
<proteinExistence type="inferred from homology"/>
<organism evidence="3 4">
    <name type="scientific">Anisodus acutangulus</name>
    <dbReference type="NCBI Taxonomy" id="402998"/>
    <lineage>
        <taxon>Eukaryota</taxon>
        <taxon>Viridiplantae</taxon>
        <taxon>Streptophyta</taxon>
        <taxon>Embryophyta</taxon>
        <taxon>Tracheophyta</taxon>
        <taxon>Spermatophyta</taxon>
        <taxon>Magnoliopsida</taxon>
        <taxon>eudicotyledons</taxon>
        <taxon>Gunneridae</taxon>
        <taxon>Pentapetalae</taxon>
        <taxon>asterids</taxon>
        <taxon>lamiids</taxon>
        <taxon>Solanales</taxon>
        <taxon>Solanaceae</taxon>
        <taxon>Solanoideae</taxon>
        <taxon>Hyoscyameae</taxon>
        <taxon>Anisodus</taxon>
    </lineage>
</organism>
<dbReference type="Proteomes" id="UP001152561">
    <property type="component" value="Unassembled WGS sequence"/>
</dbReference>
<sequence>MLCAVDNLWQAQRVQRQQEKKCYSRMKELAYICQEIKNPPNDKCFTNSLLVAAYLTENQKQYLEASAAYLVRFLAGHITVCTITCRIEKSPKHDSYVHKFEAELAHYCEKLVMDLDKKVRHGQERLAQENRWSLGEAGKVDEAEAFMKKVEMLKVEKTAWTLQSQQNSALMIAQEKKMASCEICGSLSQMMLQRGLSLISLVSKHVGYGMVRDFVIRYTAAKEKTREEERLARRKKQNKGKSRGRRI</sequence>
<feature type="region of interest" description="Disordered" evidence="2">
    <location>
        <begin position="226"/>
        <end position="247"/>
    </location>
</feature>
<reference evidence="4" key="1">
    <citation type="journal article" date="2023" name="Proc. Natl. Acad. Sci. U.S.A.">
        <title>Genomic and structural basis for evolution of tropane alkaloid biosynthesis.</title>
        <authorList>
            <person name="Wanga Y.-J."/>
            <person name="Taina T."/>
            <person name="Yua J.-Y."/>
            <person name="Lia J."/>
            <person name="Xua B."/>
            <person name="Chenc J."/>
            <person name="D'Auriad J.C."/>
            <person name="Huanga J.-P."/>
            <person name="Huanga S.-X."/>
        </authorList>
    </citation>
    <scope>NUCLEOTIDE SEQUENCE [LARGE SCALE GENOMIC DNA]</scope>
    <source>
        <strain evidence="4">cv. KIB-2019</strain>
    </source>
</reference>